<dbReference type="Proteomes" id="UP000030680">
    <property type="component" value="Unassembled WGS sequence"/>
</dbReference>
<name>M2Y592_GALSU</name>
<evidence type="ECO:0000313" key="2">
    <source>
        <dbReference type="EMBL" id="EME31024.1"/>
    </source>
</evidence>
<feature type="domain" description="Nucleotide-diphospho-sugar transferase" evidence="1">
    <location>
        <begin position="80"/>
        <end position="317"/>
    </location>
</feature>
<organism evidence="2 3">
    <name type="scientific">Galdieria sulphuraria</name>
    <name type="common">Red alga</name>
    <dbReference type="NCBI Taxonomy" id="130081"/>
    <lineage>
        <taxon>Eukaryota</taxon>
        <taxon>Rhodophyta</taxon>
        <taxon>Bangiophyceae</taxon>
        <taxon>Galdieriales</taxon>
        <taxon>Galdieriaceae</taxon>
        <taxon>Galdieria</taxon>
    </lineage>
</organism>
<gene>
    <name evidence="2" type="ORF">Gasu_17840</name>
</gene>
<proteinExistence type="predicted"/>
<dbReference type="Pfam" id="PF03407">
    <property type="entry name" value="Nucleotid_trans"/>
    <property type="match status" value="1"/>
</dbReference>
<dbReference type="GO" id="GO:0005794">
    <property type="term" value="C:Golgi apparatus"/>
    <property type="evidence" value="ECO:0007669"/>
    <property type="project" value="TreeGrafter"/>
</dbReference>
<dbReference type="STRING" id="130081.M2Y592"/>
<dbReference type="PANTHER" id="PTHR47032:SF1">
    <property type="entry name" value="UDP-D-XYLOSE:L-FUCOSE ALPHA-1,3-D-XYLOSYLTRANSFERASE-RELATED"/>
    <property type="match status" value="1"/>
</dbReference>
<dbReference type="InterPro" id="IPR005069">
    <property type="entry name" value="Nucl-diP-sugar_transferase"/>
</dbReference>
<dbReference type="KEGG" id="gsl:Gasu_17840"/>
<dbReference type="PANTHER" id="PTHR47032">
    <property type="entry name" value="UDP-D-XYLOSE:L-FUCOSE ALPHA-1,3-D-XYLOSYLTRANSFERASE-RELATED"/>
    <property type="match status" value="1"/>
</dbReference>
<evidence type="ECO:0000259" key="1">
    <source>
        <dbReference type="Pfam" id="PF03407"/>
    </source>
</evidence>
<dbReference type="RefSeq" id="XP_005707544.1">
    <property type="nucleotide sequence ID" value="XM_005707487.1"/>
</dbReference>
<reference evidence="3" key="1">
    <citation type="journal article" date="2013" name="Science">
        <title>Gene transfer from bacteria and archaea facilitated evolution of an extremophilic eukaryote.</title>
        <authorList>
            <person name="Schonknecht G."/>
            <person name="Chen W.H."/>
            <person name="Ternes C.M."/>
            <person name="Barbier G.G."/>
            <person name="Shrestha R.P."/>
            <person name="Stanke M."/>
            <person name="Brautigam A."/>
            <person name="Baker B.J."/>
            <person name="Banfield J.F."/>
            <person name="Garavito R.M."/>
            <person name="Carr K."/>
            <person name="Wilkerson C."/>
            <person name="Rensing S.A."/>
            <person name="Gagneul D."/>
            <person name="Dickenson N.E."/>
            <person name="Oesterhelt C."/>
            <person name="Lercher M.J."/>
            <person name="Weber A.P."/>
        </authorList>
    </citation>
    <scope>NUCLEOTIDE SEQUENCE [LARGE SCALE GENOMIC DNA]</scope>
    <source>
        <strain evidence="3">074W</strain>
    </source>
</reference>
<dbReference type="EMBL" id="KB454495">
    <property type="protein sequence ID" value="EME31024.1"/>
    <property type="molecule type" value="Genomic_DNA"/>
</dbReference>
<dbReference type="Gramene" id="EME31024">
    <property type="protein sequence ID" value="EME31024"/>
    <property type="gene ID" value="Gasu_17840"/>
</dbReference>
<keyword evidence="3" id="KW-1185">Reference proteome</keyword>
<sequence>MVFRIASFLSTIHSWIAISILCWWLLLSSPSSTDKFQEFLQRHSFATLNGSRKWVVATLANEAYIPLVNLFVGRLSTLQLENLIVFCIDPYIYEYCVFHHIPAWKVTDLIPPSCLPFSFWQNIFQNINHRRAYPAGGNIEFISLTQLKYLVFYSVISYNVDILFSDPDVVWIQNPIPYLQQKRSLHVDIFIQTDRKYSHQSLFSYMNTGFVYIHSHCATQLLLRIMMQQMYQQYPIISQQRSFNRVLCRTGPFWYSKRVATNTCLTFLKPDPTFSYCIGLNTRLDENHNIVAQIVTQVLDPEIFPHGAYTLWVSYNEKNTVISKNTRWIDISFQQLQDDIFFHADRMIIHYNWIRGVVNKTEKISQALSYLESKCF</sequence>
<protein>
    <recommendedName>
        <fullName evidence="1">Nucleotide-diphospho-sugar transferase domain-containing protein</fullName>
    </recommendedName>
</protein>
<dbReference type="GO" id="GO:0016757">
    <property type="term" value="F:glycosyltransferase activity"/>
    <property type="evidence" value="ECO:0007669"/>
    <property type="project" value="TreeGrafter"/>
</dbReference>
<accession>M2Y592</accession>
<dbReference type="OrthoDB" id="1712432at2759"/>
<evidence type="ECO:0000313" key="3">
    <source>
        <dbReference type="Proteomes" id="UP000030680"/>
    </source>
</evidence>
<dbReference type="AlphaFoldDB" id="M2Y592"/>
<dbReference type="InterPro" id="IPR052636">
    <property type="entry name" value="UDP-D-xylose:L-fucose_XylT"/>
</dbReference>
<dbReference type="GeneID" id="17089711"/>